<dbReference type="SUPFAM" id="SSF47473">
    <property type="entry name" value="EF-hand"/>
    <property type="match status" value="1"/>
</dbReference>
<dbReference type="InterPro" id="IPR002048">
    <property type="entry name" value="EF_hand_dom"/>
</dbReference>
<dbReference type="InterPro" id="IPR039879">
    <property type="entry name" value="EFC10"/>
</dbReference>
<keyword evidence="3" id="KW-1185">Reference proteome</keyword>
<organism evidence="2 3">
    <name type="scientific">Bodo saltans</name>
    <name type="common">Flagellated protozoan</name>
    <dbReference type="NCBI Taxonomy" id="75058"/>
    <lineage>
        <taxon>Eukaryota</taxon>
        <taxon>Discoba</taxon>
        <taxon>Euglenozoa</taxon>
        <taxon>Kinetoplastea</taxon>
        <taxon>Metakinetoplastina</taxon>
        <taxon>Eubodonida</taxon>
        <taxon>Bodonidae</taxon>
        <taxon>Bodo</taxon>
    </lineage>
</organism>
<sequence>MSSNAAAEYDVQRRQTAEYVQHHHISELFAHLMQLVVYNRPENPRAFLEAEVRKMRDQKSSTNLFTEDDFGTMFDLIDVTKQKTISVAQLRNACKNLAAAAGQAGGVSAEQEKAVQDAADENGRVGAEQFKKVLSMMLSTQNHWQ</sequence>
<dbReference type="Gene3D" id="1.20.890.10">
    <property type="entry name" value="cAMP-dependent protein kinase regulatory subunit, dimerization-anchoring domain"/>
    <property type="match status" value="1"/>
</dbReference>
<dbReference type="GO" id="GO:0005509">
    <property type="term" value="F:calcium ion binding"/>
    <property type="evidence" value="ECO:0007669"/>
    <property type="project" value="InterPro"/>
</dbReference>
<dbReference type="PANTHER" id="PTHR21847:SF1">
    <property type="entry name" value="EF-HAND CALCIUM-BINDING DOMAIN-CONTAINING PROTEIN 10"/>
    <property type="match status" value="1"/>
</dbReference>
<evidence type="ECO:0000313" key="2">
    <source>
        <dbReference type="EMBL" id="CUG89075.1"/>
    </source>
</evidence>
<proteinExistence type="predicted"/>
<gene>
    <name evidence="2" type="ORF">BSAL_19160</name>
</gene>
<dbReference type="AlphaFoldDB" id="A0A0S4JG18"/>
<dbReference type="OMA" id="QHTHRYI"/>
<dbReference type="EMBL" id="CYKH01001703">
    <property type="protein sequence ID" value="CUG89075.1"/>
    <property type="molecule type" value="Genomic_DNA"/>
</dbReference>
<dbReference type="SUPFAM" id="SSF47391">
    <property type="entry name" value="Dimerization-anchoring domain of cAMP-dependent PK regulatory subunit"/>
    <property type="match status" value="1"/>
</dbReference>
<dbReference type="OrthoDB" id="10260455at2759"/>
<dbReference type="Gene3D" id="1.10.238.10">
    <property type="entry name" value="EF-hand"/>
    <property type="match status" value="1"/>
</dbReference>
<evidence type="ECO:0000313" key="3">
    <source>
        <dbReference type="Proteomes" id="UP000051952"/>
    </source>
</evidence>
<accession>A0A0S4JG18</accession>
<dbReference type="CDD" id="cd22976">
    <property type="entry name" value="DD_EFCAB10"/>
    <property type="match status" value="1"/>
</dbReference>
<dbReference type="PROSITE" id="PS50222">
    <property type="entry name" value="EF_HAND_2"/>
    <property type="match status" value="1"/>
</dbReference>
<reference evidence="3" key="1">
    <citation type="submission" date="2015-09" db="EMBL/GenBank/DDBJ databases">
        <authorList>
            <consortium name="Pathogen Informatics"/>
        </authorList>
    </citation>
    <scope>NUCLEOTIDE SEQUENCE [LARGE SCALE GENOMIC DNA]</scope>
    <source>
        <strain evidence="3">Lake Konstanz</strain>
    </source>
</reference>
<dbReference type="PANTHER" id="PTHR21847">
    <property type="entry name" value="EF-HAND CALCIUM-BINDING DOMAIN-CONTAINING PROTEIN 10"/>
    <property type="match status" value="1"/>
</dbReference>
<name>A0A0S4JG18_BODSA</name>
<dbReference type="InterPro" id="IPR049760">
    <property type="entry name" value="DD_EFCAB10"/>
</dbReference>
<evidence type="ECO:0000259" key="1">
    <source>
        <dbReference type="PROSITE" id="PS50222"/>
    </source>
</evidence>
<dbReference type="VEuPathDB" id="TriTrypDB:BSAL_19160"/>
<dbReference type="InterPro" id="IPR011992">
    <property type="entry name" value="EF-hand-dom_pair"/>
</dbReference>
<protein>
    <recommendedName>
        <fullName evidence="1">EF-hand domain-containing protein</fullName>
    </recommendedName>
</protein>
<dbReference type="Proteomes" id="UP000051952">
    <property type="component" value="Unassembled WGS sequence"/>
</dbReference>
<feature type="domain" description="EF-hand" evidence="1">
    <location>
        <begin position="65"/>
        <end position="100"/>
    </location>
</feature>